<keyword evidence="5" id="KW-0804">Transcription</keyword>
<feature type="domain" description="Myb-like" evidence="7">
    <location>
        <begin position="10"/>
        <end position="67"/>
    </location>
</feature>
<dbReference type="SMART" id="SM00717">
    <property type="entry name" value="SANT"/>
    <property type="match status" value="2"/>
</dbReference>
<dbReference type="GO" id="GO:0043565">
    <property type="term" value="F:sequence-specific DNA binding"/>
    <property type="evidence" value="ECO:0007669"/>
    <property type="project" value="InterPro"/>
</dbReference>
<dbReference type="GO" id="GO:0005634">
    <property type="term" value="C:nucleus"/>
    <property type="evidence" value="ECO:0007669"/>
    <property type="project" value="UniProtKB-SubCell"/>
</dbReference>
<proteinExistence type="predicted"/>
<feature type="domain" description="HTH myb-type" evidence="8">
    <location>
        <begin position="68"/>
        <end position="122"/>
    </location>
</feature>
<dbReference type="InterPro" id="IPR001005">
    <property type="entry name" value="SANT/Myb"/>
</dbReference>
<gene>
    <name evidence="9" type="ORF">QJS10_CPB12g00175</name>
</gene>
<keyword evidence="4" id="KW-0238">DNA-binding</keyword>
<reference evidence="9" key="2">
    <citation type="submission" date="2023-06" db="EMBL/GenBank/DDBJ databases">
        <authorList>
            <person name="Ma L."/>
            <person name="Liu K.-W."/>
            <person name="Li Z."/>
            <person name="Hsiao Y.-Y."/>
            <person name="Qi Y."/>
            <person name="Fu T."/>
            <person name="Tang G."/>
            <person name="Zhang D."/>
            <person name="Sun W.-H."/>
            <person name="Liu D.-K."/>
            <person name="Li Y."/>
            <person name="Chen G.-Z."/>
            <person name="Liu X.-D."/>
            <person name="Liao X.-Y."/>
            <person name="Jiang Y.-T."/>
            <person name="Yu X."/>
            <person name="Hao Y."/>
            <person name="Huang J."/>
            <person name="Zhao X.-W."/>
            <person name="Ke S."/>
            <person name="Chen Y.-Y."/>
            <person name="Wu W.-L."/>
            <person name="Hsu J.-L."/>
            <person name="Lin Y.-F."/>
            <person name="Huang M.-D."/>
            <person name="Li C.-Y."/>
            <person name="Huang L."/>
            <person name="Wang Z.-W."/>
            <person name="Zhao X."/>
            <person name="Zhong W.-Y."/>
            <person name="Peng D.-H."/>
            <person name="Ahmad S."/>
            <person name="Lan S."/>
            <person name="Zhang J.-S."/>
            <person name="Tsai W.-C."/>
            <person name="Van De Peer Y."/>
            <person name="Liu Z.-J."/>
        </authorList>
    </citation>
    <scope>NUCLEOTIDE SEQUENCE</scope>
    <source>
        <strain evidence="9">CP</strain>
        <tissue evidence="9">Leaves</tissue>
    </source>
</reference>
<organism evidence="9 10">
    <name type="scientific">Acorus calamus</name>
    <name type="common">Sweet flag</name>
    <dbReference type="NCBI Taxonomy" id="4465"/>
    <lineage>
        <taxon>Eukaryota</taxon>
        <taxon>Viridiplantae</taxon>
        <taxon>Streptophyta</taxon>
        <taxon>Embryophyta</taxon>
        <taxon>Tracheophyta</taxon>
        <taxon>Spermatophyta</taxon>
        <taxon>Magnoliopsida</taxon>
        <taxon>Liliopsida</taxon>
        <taxon>Acoraceae</taxon>
        <taxon>Acorus</taxon>
    </lineage>
</organism>
<protein>
    <submittedName>
        <fullName evidence="9">Uncharacterized protein</fullName>
    </submittedName>
</protein>
<keyword evidence="10" id="KW-1185">Reference proteome</keyword>
<evidence type="ECO:0000259" key="7">
    <source>
        <dbReference type="PROSITE" id="PS50090"/>
    </source>
</evidence>
<dbReference type="FunFam" id="1.10.10.60:FF:000011">
    <property type="entry name" value="Myb transcription factor"/>
    <property type="match status" value="1"/>
</dbReference>
<name>A0AAV9DP22_ACOCL</name>
<evidence type="ECO:0000313" key="10">
    <source>
        <dbReference type="Proteomes" id="UP001180020"/>
    </source>
</evidence>
<dbReference type="InterPro" id="IPR009057">
    <property type="entry name" value="Homeodomain-like_sf"/>
</dbReference>
<comment type="subcellular location">
    <subcellularLocation>
        <location evidence="1">Nucleus</location>
    </subcellularLocation>
</comment>
<dbReference type="PROSITE" id="PS50090">
    <property type="entry name" value="MYB_LIKE"/>
    <property type="match status" value="2"/>
</dbReference>
<keyword evidence="6" id="KW-0539">Nucleus</keyword>
<sequence>MEKKSSKSHESDVRKGPWTMEEDMILINYIANHGEGVWNTLARSAGDKRYGLKRTGKSCRLRWLNYLRPDVRRGNITPEEQFLIMDLHARWGNRWSKIARQLPGRTDNEIKNFWRTRIQKQMKNTEPVPAFGINNFASTSCPSSGEDDQIEPPSPPMHIGPQVNNAGLDFAPPPPSEDVFWGMEDLWSLQLFNGE</sequence>
<dbReference type="Pfam" id="PF00249">
    <property type="entry name" value="Myb_DNA-binding"/>
    <property type="match status" value="2"/>
</dbReference>
<evidence type="ECO:0000256" key="2">
    <source>
        <dbReference type="ARBA" id="ARBA00022737"/>
    </source>
</evidence>
<evidence type="ECO:0000256" key="4">
    <source>
        <dbReference type="ARBA" id="ARBA00023125"/>
    </source>
</evidence>
<evidence type="ECO:0000256" key="5">
    <source>
        <dbReference type="ARBA" id="ARBA00023163"/>
    </source>
</evidence>
<evidence type="ECO:0000256" key="6">
    <source>
        <dbReference type="ARBA" id="ARBA00023242"/>
    </source>
</evidence>
<dbReference type="CDD" id="cd00167">
    <property type="entry name" value="SANT"/>
    <property type="match status" value="2"/>
</dbReference>
<keyword evidence="3" id="KW-0805">Transcription regulation</keyword>
<comment type="caution">
    <text evidence="9">The sequence shown here is derived from an EMBL/GenBank/DDBJ whole genome shotgun (WGS) entry which is preliminary data.</text>
</comment>
<dbReference type="InterPro" id="IPR044676">
    <property type="entry name" value="EOBI/EOBII-like_plant"/>
</dbReference>
<keyword evidence="2" id="KW-0677">Repeat</keyword>
<dbReference type="PROSITE" id="PS51294">
    <property type="entry name" value="HTH_MYB"/>
    <property type="match status" value="2"/>
</dbReference>
<evidence type="ECO:0000256" key="1">
    <source>
        <dbReference type="ARBA" id="ARBA00004123"/>
    </source>
</evidence>
<feature type="domain" description="Myb-like" evidence="7">
    <location>
        <begin position="68"/>
        <end position="118"/>
    </location>
</feature>
<evidence type="ECO:0000313" key="9">
    <source>
        <dbReference type="EMBL" id="KAK1302875.1"/>
    </source>
</evidence>
<dbReference type="GO" id="GO:0003700">
    <property type="term" value="F:DNA-binding transcription factor activity"/>
    <property type="evidence" value="ECO:0007669"/>
    <property type="project" value="InterPro"/>
</dbReference>
<dbReference type="Gene3D" id="1.10.10.60">
    <property type="entry name" value="Homeodomain-like"/>
    <property type="match status" value="2"/>
</dbReference>
<accession>A0AAV9DP22</accession>
<dbReference type="AlphaFoldDB" id="A0AAV9DP22"/>
<dbReference type="Proteomes" id="UP001180020">
    <property type="component" value="Unassembled WGS sequence"/>
</dbReference>
<dbReference type="SUPFAM" id="SSF46689">
    <property type="entry name" value="Homeodomain-like"/>
    <property type="match status" value="1"/>
</dbReference>
<dbReference type="PANTHER" id="PTHR45675:SF44">
    <property type="entry name" value="TRANSCRIPTION FACTOR MYB24"/>
    <property type="match status" value="1"/>
</dbReference>
<evidence type="ECO:0000256" key="3">
    <source>
        <dbReference type="ARBA" id="ARBA00023015"/>
    </source>
</evidence>
<dbReference type="EMBL" id="JAUJYO010000012">
    <property type="protein sequence ID" value="KAK1302875.1"/>
    <property type="molecule type" value="Genomic_DNA"/>
</dbReference>
<dbReference type="InterPro" id="IPR017930">
    <property type="entry name" value="Myb_dom"/>
</dbReference>
<evidence type="ECO:0000259" key="8">
    <source>
        <dbReference type="PROSITE" id="PS51294"/>
    </source>
</evidence>
<dbReference type="PANTHER" id="PTHR45675">
    <property type="entry name" value="MYB TRANSCRIPTION FACTOR-RELATED-RELATED"/>
    <property type="match status" value="1"/>
</dbReference>
<reference evidence="9" key="1">
    <citation type="journal article" date="2023" name="Nat. Commun.">
        <title>Diploid and tetraploid genomes of Acorus and the evolution of monocots.</title>
        <authorList>
            <person name="Ma L."/>
            <person name="Liu K.W."/>
            <person name="Li Z."/>
            <person name="Hsiao Y.Y."/>
            <person name="Qi Y."/>
            <person name="Fu T."/>
            <person name="Tang G.D."/>
            <person name="Zhang D."/>
            <person name="Sun W.H."/>
            <person name="Liu D.K."/>
            <person name="Li Y."/>
            <person name="Chen G.Z."/>
            <person name="Liu X.D."/>
            <person name="Liao X.Y."/>
            <person name="Jiang Y.T."/>
            <person name="Yu X."/>
            <person name="Hao Y."/>
            <person name="Huang J."/>
            <person name="Zhao X.W."/>
            <person name="Ke S."/>
            <person name="Chen Y.Y."/>
            <person name="Wu W.L."/>
            <person name="Hsu J.L."/>
            <person name="Lin Y.F."/>
            <person name="Huang M.D."/>
            <person name="Li C.Y."/>
            <person name="Huang L."/>
            <person name="Wang Z.W."/>
            <person name="Zhao X."/>
            <person name="Zhong W.Y."/>
            <person name="Peng D.H."/>
            <person name="Ahmad S."/>
            <person name="Lan S."/>
            <person name="Zhang J.S."/>
            <person name="Tsai W.C."/>
            <person name="Van de Peer Y."/>
            <person name="Liu Z.J."/>
        </authorList>
    </citation>
    <scope>NUCLEOTIDE SEQUENCE</scope>
    <source>
        <strain evidence="9">CP</strain>
    </source>
</reference>
<feature type="domain" description="HTH myb-type" evidence="8">
    <location>
        <begin position="10"/>
        <end position="67"/>
    </location>
</feature>